<evidence type="ECO:0000313" key="3">
    <source>
        <dbReference type="Proteomes" id="UP000756346"/>
    </source>
</evidence>
<dbReference type="InterPro" id="IPR018289">
    <property type="entry name" value="MULE_transposase_dom"/>
</dbReference>
<dbReference type="RefSeq" id="XP_046008768.1">
    <property type="nucleotide sequence ID" value="XM_046150573.1"/>
</dbReference>
<dbReference type="Pfam" id="PF10551">
    <property type="entry name" value="MULE"/>
    <property type="match status" value="1"/>
</dbReference>
<reference evidence="2" key="1">
    <citation type="journal article" date="2021" name="Nat. Commun.">
        <title>Genetic determinants of endophytism in the Arabidopsis root mycobiome.</title>
        <authorList>
            <person name="Mesny F."/>
            <person name="Miyauchi S."/>
            <person name="Thiergart T."/>
            <person name="Pickel B."/>
            <person name="Atanasova L."/>
            <person name="Karlsson M."/>
            <person name="Huettel B."/>
            <person name="Barry K.W."/>
            <person name="Haridas S."/>
            <person name="Chen C."/>
            <person name="Bauer D."/>
            <person name="Andreopoulos W."/>
            <person name="Pangilinan J."/>
            <person name="LaButti K."/>
            <person name="Riley R."/>
            <person name="Lipzen A."/>
            <person name="Clum A."/>
            <person name="Drula E."/>
            <person name="Henrissat B."/>
            <person name="Kohler A."/>
            <person name="Grigoriev I.V."/>
            <person name="Martin F.M."/>
            <person name="Hacquard S."/>
        </authorList>
    </citation>
    <scope>NUCLEOTIDE SEQUENCE</scope>
    <source>
        <strain evidence="2">MPI-CAGE-CH-0230</strain>
    </source>
</reference>
<dbReference type="GeneID" id="70180119"/>
<evidence type="ECO:0000259" key="1">
    <source>
        <dbReference type="Pfam" id="PF10551"/>
    </source>
</evidence>
<protein>
    <recommendedName>
        <fullName evidence="1">MULE transposase domain-containing protein</fullName>
    </recommendedName>
</protein>
<dbReference type="EMBL" id="JAGTJQ010000009">
    <property type="protein sequence ID" value="KAH7025220.1"/>
    <property type="molecule type" value="Genomic_DNA"/>
</dbReference>
<dbReference type="AlphaFoldDB" id="A0A9P8XZ63"/>
<keyword evidence="3" id="KW-1185">Reference proteome</keyword>
<gene>
    <name evidence="2" type="ORF">B0I36DRAFT_250899</name>
</gene>
<evidence type="ECO:0000313" key="2">
    <source>
        <dbReference type="EMBL" id="KAH7025220.1"/>
    </source>
</evidence>
<feature type="domain" description="MULE transposase" evidence="1">
    <location>
        <begin position="24"/>
        <end position="64"/>
    </location>
</feature>
<proteinExistence type="predicted"/>
<dbReference type="OrthoDB" id="5095644at2759"/>
<name>A0A9P8XZ63_9PEZI</name>
<accession>A0A9P8XZ63</accession>
<comment type="caution">
    <text evidence="2">The sequence shown here is derived from an EMBL/GenBank/DDBJ whole genome shotgun (WGS) entry which is preliminary data.</text>
</comment>
<organism evidence="2 3">
    <name type="scientific">Microdochium trichocladiopsis</name>
    <dbReference type="NCBI Taxonomy" id="1682393"/>
    <lineage>
        <taxon>Eukaryota</taxon>
        <taxon>Fungi</taxon>
        <taxon>Dikarya</taxon>
        <taxon>Ascomycota</taxon>
        <taxon>Pezizomycotina</taxon>
        <taxon>Sordariomycetes</taxon>
        <taxon>Xylariomycetidae</taxon>
        <taxon>Xylariales</taxon>
        <taxon>Microdochiaceae</taxon>
        <taxon>Microdochium</taxon>
    </lineage>
</organism>
<sequence length="65" mass="7561">ERLIAVIWTYPESIALWKLNPEVSSFDNTYRTNRYNMPLFNVAGITCNNSYFNKVLGVVPNETQF</sequence>
<dbReference type="Proteomes" id="UP000756346">
    <property type="component" value="Unassembled WGS sequence"/>
</dbReference>
<feature type="non-terminal residue" evidence="2">
    <location>
        <position position="1"/>
    </location>
</feature>